<dbReference type="RefSeq" id="XP_060439518.1">
    <property type="nucleotide sequence ID" value="XM_060581573.1"/>
</dbReference>
<dbReference type="EMBL" id="JAHMHQ010000028">
    <property type="protein sequence ID" value="KAK1623523.1"/>
    <property type="molecule type" value="Genomic_DNA"/>
</dbReference>
<keyword evidence="2" id="KW-1185">Reference proteome</keyword>
<dbReference type="Proteomes" id="UP001243989">
    <property type="component" value="Unassembled WGS sequence"/>
</dbReference>
<accession>A0AAJ0EBA9</accession>
<dbReference type="AlphaFoldDB" id="A0AAJ0EBA9"/>
<reference evidence="1" key="1">
    <citation type="submission" date="2021-06" db="EMBL/GenBank/DDBJ databases">
        <title>Comparative genomics, transcriptomics and evolutionary studies reveal genomic signatures of adaptation to plant cell wall in hemibiotrophic fungi.</title>
        <authorList>
            <consortium name="DOE Joint Genome Institute"/>
            <person name="Baroncelli R."/>
            <person name="Diaz J.F."/>
            <person name="Benocci T."/>
            <person name="Peng M."/>
            <person name="Battaglia E."/>
            <person name="Haridas S."/>
            <person name="Andreopoulos W."/>
            <person name="Labutti K."/>
            <person name="Pangilinan J."/>
            <person name="Floch G.L."/>
            <person name="Makela M.R."/>
            <person name="Henrissat B."/>
            <person name="Grigoriev I.V."/>
            <person name="Crouch J.A."/>
            <person name="De Vries R.P."/>
            <person name="Sukno S.A."/>
            <person name="Thon M.R."/>
        </authorList>
    </citation>
    <scope>NUCLEOTIDE SEQUENCE</scope>
    <source>
        <strain evidence="1">CBS 102054</strain>
    </source>
</reference>
<evidence type="ECO:0000313" key="1">
    <source>
        <dbReference type="EMBL" id="KAK1623523.1"/>
    </source>
</evidence>
<proteinExistence type="predicted"/>
<evidence type="ECO:0000313" key="2">
    <source>
        <dbReference type="Proteomes" id="UP001243989"/>
    </source>
</evidence>
<name>A0AAJ0EBA9_9PEZI</name>
<sequence length="156" mass="17448">MRPATQIKVYPCPSQALPFPLREERKSSEVCKSTAHIAAPDTCSSQLSHHVEMVCQKRLVRLAKSPDGTYKANSWSILSNHAAYYSAFSNSSTAHTRANMLPPIPPFASIGIPSKLPLPVVFFVHCPVLPIVNPRPRTHLDDARCQSTFISWRRRQ</sequence>
<dbReference type="GeneID" id="85466435"/>
<protein>
    <submittedName>
        <fullName evidence="1">Uncharacterized protein</fullName>
    </submittedName>
</protein>
<comment type="caution">
    <text evidence="1">The sequence shown here is derived from an EMBL/GenBank/DDBJ whole genome shotgun (WGS) entry which is preliminary data.</text>
</comment>
<organism evidence="1 2">
    <name type="scientific">Colletotrichum phormii</name>
    <dbReference type="NCBI Taxonomy" id="359342"/>
    <lineage>
        <taxon>Eukaryota</taxon>
        <taxon>Fungi</taxon>
        <taxon>Dikarya</taxon>
        <taxon>Ascomycota</taxon>
        <taxon>Pezizomycotina</taxon>
        <taxon>Sordariomycetes</taxon>
        <taxon>Hypocreomycetidae</taxon>
        <taxon>Glomerellales</taxon>
        <taxon>Glomerellaceae</taxon>
        <taxon>Colletotrichum</taxon>
        <taxon>Colletotrichum acutatum species complex</taxon>
    </lineage>
</organism>
<gene>
    <name evidence="1" type="ORF">BDP81DRAFT_118728</name>
</gene>